<evidence type="ECO:0000256" key="8">
    <source>
        <dbReference type="ARBA" id="ARBA00023306"/>
    </source>
</evidence>
<dbReference type="InterPro" id="IPR050068">
    <property type="entry name" value="MurA_subfamily"/>
</dbReference>
<dbReference type="GO" id="GO:0071555">
    <property type="term" value="P:cell wall organization"/>
    <property type="evidence" value="ECO:0007669"/>
    <property type="project" value="UniProtKB-KW"/>
</dbReference>
<evidence type="ECO:0000256" key="6">
    <source>
        <dbReference type="ARBA" id="ARBA00022960"/>
    </source>
</evidence>
<keyword evidence="9" id="KW-0961">Cell wall biogenesis/degradation</keyword>
<dbReference type="InterPro" id="IPR001986">
    <property type="entry name" value="Enolpyruvate_Tfrase_dom"/>
</dbReference>
<keyword evidence="3" id="KW-0963">Cytoplasm</keyword>
<evidence type="ECO:0000256" key="9">
    <source>
        <dbReference type="ARBA" id="ARBA00023316"/>
    </source>
</evidence>
<comment type="pathway">
    <text evidence="2">Cell wall biogenesis; peptidoglycan biosynthesis.</text>
</comment>
<keyword evidence="5 17" id="KW-0808">Transferase</keyword>
<dbReference type="EMBL" id="BKCJ011248565">
    <property type="protein sequence ID" value="GFD09879.1"/>
    <property type="molecule type" value="Genomic_DNA"/>
</dbReference>
<evidence type="ECO:0000256" key="4">
    <source>
        <dbReference type="ARBA" id="ARBA00022618"/>
    </source>
</evidence>
<accession>A0A699TKV8</accession>
<dbReference type="PANTHER" id="PTHR43783:SF1">
    <property type="entry name" value="UDP-N-ACETYLGLUCOSAMINE 1-CARBOXYVINYLTRANSFERASE"/>
    <property type="match status" value="1"/>
</dbReference>
<keyword evidence="6" id="KW-0133">Cell shape</keyword>
<sequence length="116" mass="12747">MAAFEVRGGRKLQGEIIPQGAKNEALQILCAVLLSPEPITISNVPNIRDVNKLIELLRDLGVKVGQLGPDTYIFQAEDVHLDYLDTPQFVAQARELRGSVMLLGPLLARYGRAQLP</sequence>
<feature type="non-terminal residue" evidence="17">
    <location>
        <position position="116"/>
    </location>
</feature>
<dbReference type="GO" id="GO:0008360">
    <property type="term" value="P:regulation of cell shape"/>
    <property type="evidence" value="ECO:0007669"/>
    <property type="project" value="UniProtKB-KW"/>
</dbReference>
<evidence type="ECO:0000256" key="7">
    <source>
        <dbReference type="ARBA" id="ARBA00022984"/>
    </source>
</evidence>
<dbReference type="GO" id="GO:0008760">
    <property type="term" value="F:UDP-N-acetylglucosamine 1-carboxyvinyltransferase activity"/>
    <property type="evidence" value="ECO:0007669"/>
    <property type="project" value="UniProtKB-EC"/>
</dbReference>
<evidence type="ECO:0000256" key="14">
    <source>
        <dbReference type="ARBA" id="ARBA00042842"/>
    </source>
</evidence>
<feature type="domain" description="Enolpyruvate transferase" evidence="16">
    <location>
        <begin position="6"/>
        <end position="113"/>
    </location>
</feature>
<evidence type="ECO:0000256" key="10">
    <source>
        <dbReference type="ARBA" id="ARBA00038367"/>
    </source>
</evidence>
<keyword evidence="7" id="KW-0573">Peptidoglycan synthesis</keyword>
<comment type="catalytic activity">
    <reaction evidence="15">
        <text>phosphoenolpyruvate + UDP-N-acetyl-alpha-D-glucosamine = UDP-N-acetyl-3-O-(1-carboxyvinyl)-alpha-D-glucosamine + phosphate</text>
        <dbReference type="Rhea" id="RHEA:18681"/>
        <dbReference type="ChEBI" id="CHEBI:43474"/>
        <dbReference type="ChEBI" id="CHEBI:57705"/>
        <dbReference type="ChEBI" id="CHEBI:58702"/>
        <dbReference type="ChEBI" id="CHEBI:68483"/>
        <dbReference type="EC" id="2.5.1.7"/>
    </reaction>
</comment>
<reference evidence="17" key="1">
    <citation type="journal article" date="2019" name="Sci. Rep.">
        <title>Draft genome of Tanacetum cinerariifolium, the natural source of mosquito coil.</title>
        <authorList>
            <person name="Yamashiro T."/>
            <person name="Shiraishi A."/>
            <person name="Satake H."/>
            <person name="Nakayama K."/>
        </authorList>
    </citation>
    <scope>NUCLEOTIDE SEQUENCE</scope>
</reference>
<evidence type="ECO:0000256" key="3">
    <source>
        <dbReference type="ARBA" id="ARBA00022490"/>
    </source>
</evidence>
<dbReference type="InterPro" id="IPR036968">
    <property type="entry name" value="Enolpyruvate_Tfrase_sf"/>
</dbReference>
<evidence type="ECO:0000256" key="5">
    <source>
        <dbReference type="ARBA" id="ARBA00022679"/>
    </source>
</evidence>
<dbReference type="Gene3D" id="3.65.10.10">
    <property type="entry name" value="Enolpyruvate transferase domain"/>
    <property type="match status" value="2"/>
</dbReference>
<protein>
    <recommendedName>
        <fullName evidence="12">UDP-N-acetylglucosamine 1-carboxyvinyltransferase</fullName>
        <ecNumber evidence="11">2.5.1.7</ecNumber>
    </recommendedName>
    <alternativeName>
        <fullName evidence="13">Enoylpyruvate transferase</fullName>
    </alternativeName>
    <alternativeName>
        <fullName evidence="14">UDP-N-acetylglucosamine enolpyruvyl transferase</fullName>
    </alternativeName>
</protein>
<dbReference type="InterPro" id="IPR013792">
    <property type="entry name" value="RNA3'P_cycl/enolpyr_Trfase_a/b"/>
</dbReference>
<evidence type="ECO:0000313" key="17">
    <source>
        <dbReference type="EMBL" id="GFD09879.1"/>
    </source>
</evidence>
<keyword evidence="4" id="KW-0132">Cell division</keyword>
<comment type="subcellular location">
    <subcellularLocation>
        <location evidence="1">Cytoplasm</location>
    </subcellularLocation>
</comment>
<evidence type="ECO:0000256" key="12">
    <source>
        <dbReference type="ARBA" id="ARBA00039754"/>
    </source>
</evidence>
<name>A0A699TKV8_TANCI</name>
<comment type="caution">
    <text evidence="17">The sequence shown here is derived from an EMBL/GenBank/DDBJ whole genome shotgun (WGS) entry which is preliminary data.</text>
</comment>
<evidence type="ECO:0000256" key="2">
    <source>
        <dbReference type="ARBA" id="ARBA00004752"/>
    </source>
</evidence>
<dbReference type="EC" id="2.5.1.7" evidence="11"/>
<dbReference type="SUPFAM" id="SSF55205">
    <property type="entry name" value="EPT/RTPC-like"/>
    <property type="match status" value="1"/>
</dbReference>
<evidence type="ECO:0000256" key="15">
    <source>
        <dbReference type="ARBA" id="ARBA00047527"/>
    </source>
</evidence>
<dbReference type="AlphaFoldDB" id="A0A699TKV8"/>
<dbReference type="GO" id="GO:0005737">
    <property type="term" value="C:cytoplasm"/>
    <property type="evidence" value="ECO:0007669"/>
    <property type="project" value="UniProtKB-SubCell"/>
</dbReference>
<dbReference type="PANTHER" id="PTHR43783">
    <property type="entry name" value="UDP-N-ACETYLGLUCOSAMINE 1-CARBOXYVINYLTRANSFERASE"/>
    <property type="match status" value="1"/>
</dbReference>
<proteinExistence type="inferred from homology"/>
<organism evidence="17">
    <name type="scientific">Tanacetum cinerariifolium</name>
    <name type="common">Dalmatian daisy</name>
    <name type="synonym">Chrysanthemum cinerariifolium</name>
    <dbReference type="NCBI Taxonomy" id="118510"/>
    <lineage>
        <taxon>Eukaryota</taxon>
        <taxon>Viridiplantae</taxon>
        <taxon>Streptophyta</taxon>
        <taxon>Embryophyta</taxon>
        <taxon>Tracheophyta</taxon>
        <taxon>Spermatophyta</taxon>
        <taxon>Magnoliopsida</taxon>
        <taxon>eudicotyledons</taxon>
        <taxon>Gunneridae</taxon>
        <taxon>Pentapetalae</taxon>
        <taxon>asterids</taxon>
        <taxon>campanulids</taxon>
        <taxon>Asterales</taxon>
        <taxon>Asteraceae</taxon>
        <taxon>Asteroideae</taxon>
        <taxon>Anthemideae</taxon>
        <taxon>Anthemidinae</taxon>
        <taxon>Tanacetum</taxon>
    </lineage>
</organism>
<evidence type="ECO:0000256" key="1">
    <source>
        <dbReference type="ARBA" id="ARBA00004496"/>
    </source>
</evidence>
<evidence type="ECO:0000256" key="13">
    <source>
        <dbReference type="ARBA" id="ARBA00042443"/>
    </source>
</evidence>
<comment type="similarity">
    <text evidence="10">Belongs to the EPSP synthase family. MurA subfamily.</text>
</comment>
<evidence type="ECO:0000256" key="11">
    <source>
        <dbReference type="ARBA" id="ARBA00039108"/>
    </source>
</evidence>
<gene>
    <name evidence="17" type="ORF">Tci_881848</name>
</gene>
<keyword evidence="8" id="KW-0131">Cell cycle</keyword>
<evidence type="ECO:0000259" key="16">
    <source>
        <dbReference type="Pfam" id="PF00275"/>
    </source>
</evidence>
<dbReference type="Pfam" id="PF00275">
    <property type="entry name" value="EPSP_synthase"/>
    <property type="match status" value="1"/>
</dbReference>
<dbReference type="GO" id="GO:0051301">
    <property type="term" value="P:cell division"/>
    <property type="evidence" value="ECO:0007669"/>
    <property type="project" value="UniProtKB-KW"/>
</dbReference>